<reference evidence="2 3" key="1">
    <citation type="submission" date="2014-02" db="EMBL/GenBank/DDBJ databases">
        <title>The small core and large imbalanced accessory genome model reveals a collaborative survival strategy of Sorangium cellulosum strains in nature.</title>
        <authorList>
            <person name="Han K."/>
            <person name="Peng R."/>
            <person name="Blom J."/>
            <person name="Li Y.-Z."/>
        </authorList>
    </citation>
    <scope>NUCLEOTIDE SEQUENCE [LARGE SCALE GENOMIC DNA]</scope>
    <source>
        <strain evidence="2 3">So0008-312</strain>
    </source>
</reference>
<feature type="region of interest" description="Disordered" evidence="1">
    <location>
        <begin position="29"/>
        <end position="82"/>
    </location>
</feature>
<feature type="compositionally biased region" description="Basic residues" evidence="1">
    <location>
        <begin position="1"/>
        <end position="12"/>
    </location>
</feature>
<gene>
    <name evidence="2" type="ORF">BE15_25710</name>
</gene>
<evidence type="ECO:0000313" key="2">
    <source>
        <dbReference type="EMBL" id="KYF69653.1"/>
    </source>
</evidence>
<evidence type="ECO:0000256" key="1">
    <source>
        <dbReference type="SAM" id="MobiDB-lite"/>
    </source>
</evidence>
<accession>A0A150QNT5</accession>
<organism evidence="2 3">
    <name type="scientific">Sorangium cellulosum</name>
    <name type="common">Polyangium cellulosum</name>
    <dbReference type="NCBI Taxonomy" id="56"/>
    <lineage>
        <taxon>Bacteria</taxon>
        <taxon>Pseudomonadati</taxon>
        <taxon>Myxococcota</taxon>
        <taxon>Polyangia</taxon>
        <taxon>Polyangiales</taxon>
        <taxon>Polyangiaceae</taxon>
        <taxon>Sorangium</taxon>
    </lineage>
</organism>
<comment type="caution">
    <text evidence="2">The sequence shown here is derived from an EMBL/GenBank/DDBJ whole genome shotgun (WGS) entry which is preliminary data.</text>
</comment>
<proteinExistence type="predicted"/>
<dbReference type="AlphaFoldDB" id="A0A150QNT5"/>
<sequence>MVKKHTSSRKATKAAEILRDPNASKIARSLAGSALRQTDPKAVTSPEMAEKAAKALESGSTSKETKSLAGTVLTQAEHSARR</sequence>
<feature type="compositionally biased region" description="Polar residues" evidence="1">
    <location>
        <begin position="72"/>
        <end position="82"/>
    </location>
</feature>
<evidence type="ECO:0000313" key="3">
    <source>
        <dbReference type="Proteomes" id="UP000075260"/>
    </source>
</evidence>
<name>A0A150QNT5_SORCE</name>
<dbReference type="Proteomes" id="UP000075260">
    <property type="component" value="Unassembled WGS sequence"/>
</dbReference>
<dbReference type="EMBL" id="JEMA01000455">
    <property type="protein sequence ID" value="KYF69653.1"/>
    <property type="molecule type" value="Genomic_DNA"/>
</dbReference>
<dbReference type="OrthoDB" id="7874037at2"/>
<feature type="region of interest" description="Disordered" evidence="1">
    <location>
        <begin position="1"/>
        <end position="20"/>
    </location>
</feature>
<dbReference type="RefSeq" id="WP_061608180.1">
    <property type="nucleotide sequence ID" value="NZ_JEMA01000455.1"/>
</dbReference>
<protein>
    <submittedName>
        <fullName evidence="2">Uncharacterized protein</fullName>
    </submittedName>
</protein>